<feature type="domain" description="HTH marR-type" evidence="4">
    <location>
        <begin position="21"/>
        <end position="150"/>
    </location>
</feature>
<protein>
    <submittedName>
        <fullName evidence="5">Transcriptional regulator, MarR family</fullName>
    </submittedName>
</protein>
<dbReference type="PRINTS" id="PR00598">
    <property type="entry name" value="HTHMARR"/>
</dbReference>
<evidence type="ECO:0000256" key="1">
    <source>
        <dbReference type="ARBA" id="ARBA00023015"/>
    </source>
</evidence>
<evidence type="ECO:0000256" key="3">
    <source>
        <dbReference type="ARBA" id="ARBA00023163"/>
    </source>
</evidence>
<accession>A0A239K3J8</accession>
<gene>
    <name evidence="5" type="ORF">SAMN06265795_114127</name>
</gene>
<dbReference type="GO" id="GO:0006950">
    <property type="term" value="P:response to stress"/>
    <property type="evidence" value="ECO:0007669"/>
    <property type="project" value="TreeGrafter"/>
</dbReference>
<dbReference type="RefSeq" id="WP_089400745.1">
    <property type="nucleotide sequence ID" value="NZ_FZOT01000014.1"/>
</dbReference>
<evidence type="ECO:0000256" key="2">
    <source>
        <dbReference type="ARBA" id="ARBA00023125"/>
    </source>
</evidence>
<dbReference type="GO" id="GO:0003700">
    <property type="term" value="F:DNA-binding transcription factor activity"/>
    <property type="evidence" value="ECO:0007669"/>
    <property type="project" value="InterPro"/>
</dbReference>
<evidence type="ECO:0000313" key="5">
    <source>
        <dbReference type="EMBL" id="SNT12917.1"/>
    </source>
</evidence>
<dbReference type="Pfam" id="PF01047">
    <property type="entry name" value="MarR"/>
    <property type="match status" value="1"/>
</dbReference>
<organism evidence="5 6">
    <name type="scientific">Noviherbaspirillum humi</name>
    <dbReference type="NCBI Taxonomy" id="1688639"/>
    <lineage>
        <taxon>Bacteria</taxon>
        <taxon>Pseudomonadati</taxon>
        <taxon>Pseudomonadota</taxon>
        <taxon>Betaproteobacteria</taxon>
        <taxon>Burkholderiales</taxon>
        <taxon>Oxalobacteraceae</taxon>
        <taxon>Noviherbaspirillum</taxon>
    </lineage>
</organism>
<keyword evidence="6" id="KW-1185">Reference proteome</keyword>
<dbReference type="GO" id="GO:0003677">
    <property type="term" value="F:DNA binding"/>
    <property type="evidence" value="ECO:0007669"/>
    <property type="project" value="UniProtKB-KW"/>
</dbReference>
<evidence type="ECO:0000313" key="6">
    <source>
        <dbReference type="Proteomes" id="UP000198284"/>
    </source>
</evidence>
<keyword evidence="1" id="KW-0805">Transcription regulation</keyword>
<dbReference type="Gene3D" id="1.10.10.10">
    <property type="entry name" value="Winged helix-like DNA-binding domain superfamily/Winged helix DNA-binding domain"/>
    <property type="match status" value="1"/>
</dbReference>
<dbReference type="PANTHER" id="PTHR33164">
    <property type="entry name" value="TRANSCRIPTIONAL REGULATOR, MARR FAMILY"/>
    <property type="match status" value="1"/>
</dbReference>
<dbReference type="InterPro" id="IPR000835">
    <property type="entry name" value="HTH_MarR-typ"/>
</dbReference>
<keyword evidence="3" id="KW-0804">Transcription</keyword>
<proteinExistence type="predicted"/>
<dbReference type="PANTHER" id="PTHR33164:SF95">
    <property type="entry name" value="TRANSCRIPTIONAL REGULATOR"/>
    <property type="match status" value="1"/>
</dbReference>
<dbReference type="InterPro" id="IPR023187">
    <property type="entry name" value="Tscrpt_reg_MarR-type_CS"/>
</dbReference>
<dbReference type="SUPFAM" id="SSF46785">
    <property type="entry name" value="Winged helix' DNA-binding domain"/>
    <property type="match status" value="1"/>
</dbReference>
<keyword evidence="2" id="KW-0238">DNA-binding</keyword>
<dbReference type="PROSITE" id="PS01117">
    <property type="entry name" value="HTH_MARR_1"/>
    <property type="match status" value="1"/>
</dbReference>
<dbReference type="Proteomes" id="UP000198284">
    <property type="component" value="Unassembled WGS sequence"/>
</dbReference>
<dbReference type="PROSITE" id="PS50995">
    <property type="entry name" value="HTH_MARR_2"/>
    <property type="match status" value="1"/>
</dbReference>
<dbReference type="InterPro" id="IPR036388">
    <property type="entry name" value="WH-like_DNA-bd_sf"/>
</dbReference>
<name>A0A239K3J8_9BURK</name>
<evidence type="ECO:0000259" key="4">
    <source>
        <dbReference type="PROSITE" id="PS50995"/>
    </source>
</evidence>
<dbReference type="AlphaFoldDB" id="A0A239K3J8"/>
<dbReference type="SMART" id="SM00347">
    <property type="entry name" value="HTH_MARR"/>
    <property type="match status" value="1"/>
</dbReference>
<dbReference type="OrthoDB" id="9787636at2"/>
<reference evidence="5 6" key="1">
    <citation type="submission" date="2017-06" db="EMBL/GenBank/DDBJ databases">
        <authorList>
            <person name="Kim H.J."/>
            <person name="Triplett B.A."/>
        </authorList>
    </citation>
    <scope>NUCLEOTIDE SEQUENCE [LARGE SCALE GENOMIC DNA]</scope>
    <source>
        <strain evidence="5 6">U15</strain>
    </source>
</reference>
<dbReference type="InterPro" id="IPR036390">
    <property type="entry name" value="WH_DNA-bd_sf"/>
</dbReference>
<dbReference type="InterPro" id="IPR039422">
    <property type="entry name" value="MarR/SlyA-like"/>
</dbReference>
<sequence length="164" mass="18153">MKAKSSSAAADPETSFLEGQSGFYIRRLHQIAAALFMEHTADFGVTPIQFGVMMTAREHPEIDQRTLAQMVRFDTSTIGGVIDRLERRGLIRRNASPSDRRVRLLTLTEEGEKLLDQLIPHAIKARESVLEPLPAPQREAFLTMVKTLVDAHEAIGESGLSEAA</sequence>
<dbReference type="EMBL" id="FZOT01000014">
    <property type="protein sequence ID" value="SNT12917.1"/>
    <property type="molecule type" value="Genomic_DNA"/>
</dbReference>